<dbReference type="InterPro" id="IPR020472">
    <property type="entry name" value="WD40_PAC1"/>
</dbReference>
<sequence>MKKKIWENVWQDMEKMPLDTLGLLKKEAARKIRWARFAFDPKKSMYSVGTDPRFKKIFPKTNGYSEYKFKEVENGEFGKKIEGFRSFITGIAQYYNVPANIFIDENITKVQFQNMIRRGWEDICNQEDCMQNRGQSLGFDWGQAPDISFFYGRDKELELMNQWIKNQKSRIIVIAGMGGIGKTKLAVKYVSDYAEKSGDFDFIIWRSLVNAPEPFHILDEWIHFFSEYRQTDIPLDMNGKMKLLFHYLCRYSCLMVLDNLETVLEKSGKAGTFRQGFEAYGQILTQIGEMPHKSCLILTGRERPGVIERISGHRKHARVLNLEGIDCKQGFNIFKDAGISWASKTEITAVTDIYKGNPLALELAAKHIDSVFFGSVFDFLNSGSFVFDDIEDLLKEHFDRLSIQEQEVLFWLAINRAPVSISCLKQDIVSPVSQSKLPSTIQSLLRRLPLERTEKGFSLQPVIMDFITEIFINQICLEIREHKINLFNTHAIMKAVSEDYIRKAQKKLIAAQIIKRSCFNAPGNQEFKENLDLLLKKTKNLDQNTGGYAGGNIINLLCVLEQDLSGYDFSGMNICQAFLQGVQLHKVDFSRSEFLYSVFTQPVGTIITLAVSPDGLYLAVADTSRDIHIRDTESGHLVYTLKGHENWIRGLDFSYDNSMLASCGEDKTLRVWDMQTGLCLKVFKGHKDRVEDIAFDNTGQLLASAGYDRQVCIWDVKKGTCAAVLKGHKGPVYSCVFGPGKNMLASAGADKTIRIYNIKEKKSCARNLKAHQGGVRAIAFNQDKTIMASGGEDCSIYLWETLDFKNLDILKGHKSRIRTLAFSNNNILVSAGEDQKIMVWDIKKGECIKILYGHSNRIRSLAFGPDHTTLYTGSDDQTLRKWNLTQGECLKTFTGYTNYIRSVKFSPNGKQAAGCSQEHGADIWDLKTNQIVKTLPTKGHWALSSEFAENTWYIFTTGEDLNICIWDTDSGRVIQTLSGHENWVREILMSLDAGIISCSDDCSIKIWNRKTGQCINTLKGHLDRVSSLALSFNSLWLASGSYDWDVRIWNMKSGKCAKILKGHEGRVECLAFSPDNKFLASGSGDQAIRIWDYKTGRCIYFLKGHENWVKALAFCPESRFLASGSEDCTIRIWDMKQGKCLKILNGHNNWIMSLNFNPIDRTLASSSVDGSIKLWNITTGLCLKTLCPPRPYEGMNIQGTRGLSRSQKNMLRLLGAK</sequence>
<feature type="repeat" description="WD" evidence="3">
    <location>
        <begin position="725"/>
        <end position="766"/>
    </location>
</feature>
<dbReference type="SMART" id="SM00320">
    <property type="entry name" value="WD40"/>
    <property type="match status" value="14"/>
</dbReference>
<keyword evidence="2" id="KW-0677">Repeat</keyword>
<feature type="repeat" description="WD" evidence="3">
    <location>
        <begin position="768"/>
        <end position="800"/>
    </location>
</feature>
<dbReference type="PROSITE" id="PS50294">
    <property type="entry name" value="WD_REPEATS_REGION"/>
    <property type="match status" value="10"/>
</dbReference>
<feature type="repeat" description="WD" evidence="3">
    <location>
        <begin position="851"/>
        <end position="892"/>
    </location>
</feature>
<dbReference type="EMBL" id="CP061799">
    <property type="protein sequence ID" value="QTA80243.1"/>
    <property type="molecule type" value="Genomic_DNA"/>
</dbReference>
<feature type="repeat" description="WD" evidence="3">
    <location>
        <begin position="1102"/>
        <end position="1143"/>
    </location>
</feature>
<feature type="repeat" description="WD" evidence="3">
    <location>
        <begin position="683"/>
        <end position="724"/>
    </location>
</feature>
<accession>A0A975B7S2</accession>
<dbReference type="Gene3D" id="2.130.10.10">
    <property type="entry name" value="YVTN repeat-like/Quinoprotein amine dehydrogenase"/>
    <property type="match status" value="4"/>
</dbReference>
<feature type="repeat" description="WD" evidence="3">
    <location>
        <begin position="1144"/>
        <end position="1185"/>
    </location>
</feature>
<feature type="repeat" description="WD" evidence="3">
    <location>
        <begin position="641"/>
        <end position="682"/>
    </location>
</feature>
<evidence type="ECO:0000256" key="2">
    <source>
        <dbReference type="ARBA" id="ARBA00022737"/>
    </source>
</evidence>
<dbReference type="KEGG" id="dli:dnl_25390"/>
<evidence type="ECO:0000256" key="1">
    <source>
        <dbReference type="ARBA" id="ARBA00022574"/>
    </source>
</evidence>
<dbReference type="Proteomes" id="UP000663720">
    <property type="component" value="Chromosome"/>
</dbReference>
<feature type="repeat" description="WD" evidence="3">
    <location>
        <begin position="893"/>
        <end position="934"/>
    </location>
</feature>
<dbReference type="InterPro" id="IPR019775">
    <property type="entry name" value="WD40_repeat_CS"/>
</dbReference>
<evidence type="ECO:0000313" key="6">
    <source>
        <dbReference type="Proteomes" id="UP000663720"/>
    </source>
</evidence>
<name>A0A975B7S2_9BACT</name>
<dbReference type="Pfam" id="PF00400">
    <property type="entry name" value="WD40"/>
    <property type="match status" value="12"/>
</dbReference>
<dbReference type="CDD" id="cd00200">
    <property type="entry name" value="WD40"/>
    <property type="match status" value="2"/>
</dbReference>
<feature type="repeat" description="WD" evidence="3">
    <location>
        <begin position="810"/>
        <end position="850"/>
    </location>
</feature>
<dbReference type="SUPFAM" id="SSF50978">
    <property type="entry name" value="WD40 repeat-like"/>
    <property type="match status" value="3"/>
</dbReference>
<dbReference type="InterPro" id="IPR015943">
    <property type="entry name" value="WD40/YVTN_repeat-like_dom_sf"/>
</dbReference>
<dbReference type="PROSITE" id="PS50082">
    <property type="entry name" value="WD_REPEATS_2"/>
    <property type="match status" value="12"/>
</dbReference>
<dbReference type="Pfam" id="PF00931">
    <property type="entry name" value="NB-ARC"/>
    <property type="match status" value="1"/>
</dbReference>
<feature type="domain" description="NB-ARC" evidence="4">
    <location>
        <begin position="159"/>
        <end position="259"/>
    </location>
</feature>
<dbReference type="RefSeq" id="WP_207691911.1">
    <property type="nucleotide sequence ID" value="NZ_CP061799.1"/>
</dbReference>
<dbReference type="PRINTS" id="PR00320">
    <property type="entry name" value="GPROTEINBRPT"/>
</dbReference>
<dbReference type="PANTHER" id="PTHR19848">
    <property type="entry name" value="WD40 REPEAT PROTEIN"/>
    <property type="match status" value="1"/>
</dbReference>
<dbReference type="AlphaFoldDB" id="A0A975B7S2"/>
<proteinExistence type="predicted"/>
<dbReference type="PANTHER" id="PTHR19848:SF8">
    <property type="entry name" value="F-BOX AND WD REPEAT DOMAIN CONTAINING 7"/>
    <property type="match status" value="1"/>
</dbReference>
<dbReference type="PROSITE" id="PS00678">
    <property type="entry name" value="WD_REPEATS_1"/>
    <property type="match status" value="6"/>
</dbReference>
<dbReference type="PRINTS" id="PR00364">
    <property type="entry name" value="DISEASERSIST"/>
</dbReference>
<organism evidence="5 6">
    <name type="scientific">Desulfonema limicola</name>
    <dbReference type="NCBI Taxonomy" id="45656"/>
    <lineage>
        <taxon>Bacteria</taxon>
        <taxon>Pseudomonadati</taxon>
        <taxon>Thermodesulfobacteriota</taxon>
        <taxon>Desulfobacteria</taxon>
        <taxon>Desulfobacterales</taxon>
        <taxon>Desulfococcaceae</taxon>
        <taxon>Desulfonema</taxon>
    </lineage>
</organism>
<evidence type="ECO:0000259" key="4">
    <source>
        <dbReference type="Pfam" id="PF00931"/>
    </source>
</evidence>
<keyword evidence="1 3" id="KW-0853">WD repeat</keyword>
<evidence type="ECO:0000256" key="3">
    <source>
        <dbReference type="PROSITE-ProRule" id="PRU00221"/>
    </source>
</evidence>
<dbReference type="GO" id="GO:0043531">
    <property type="term" value="F:ADP binding"/>
    <property type="evidence" value="ECO:0007669"/>
    <property type="project" value="InterPro"/>
</dbReference>
<reference evidence="5" key="1">
    <citation type="journal article" date="2021" name="Microb. Physiol.">
        <title>Proteogenomic Insights into the Physiology of Marine, Sulfate-Reducing, Filamentous Desulfonema limicola and Desulfonema magnum.</title>
        <authorList>
            <person name="Schnaars V."/>
            <person name="Wohlbrand L."/>
            <person name="Scheve S."/>
            <person name="Hinrichs C."/>
            <person name="Reinhardt R."/>
            <person name="Rabus R."/>
        </authorList>
    </citation>
    <scope>NUCLEOTIDE SEQUENCE</scope>
    <source>
        <strain evidence="5">5ac10</strain>
    </source>
</reference>
<gene>
    <name evidence="5" type="ORF">dnl_25390</name>
</gene>
<dbReference type="InterPro" id="IPR036322">
    <property type="entry name" value="WD40_repeat_dom_sf"/>
</dbReference>
<protein>
    <submittedName>
        <fullName evidence="5">WD40 repeat-containing protein</fullName>
    </submittedName>
</protein>
<dbReference type="Gene3D" id="3.40.50.300">
    <property type="entry name" value="P-loop containing nucleotide triphosphate hydrolases"/>
    <property type="match status" value="1"/>
</dbReference>
<keyword evidence="6" id="KW-1185">Reference proteome</keyword>
<dbReference type="SUPFAM" id="SSF52540">
    <property type="entry name" value="P-loop containing nucleoside triphosphate hydrolases"/>
    <property type="match status" value="1"/>
</dbReference>
<feature type="repeat" description="WD" evidence="3">
    <location>
        <begin position="1060"/>
        <end position="1101"/>
    </location>
</feature>
<feature type="repeat" description="WD" evidence="3">
    <location>
        <begin position="977"/>
        <end position="1017"/>
    </location>
</feature>
<dbReference type="InterPro" id="IPR001680">
    <property type="entry name" value="WD40_rpt"/>
</dbReference>
<evidence type="ECO:0000313" key="5">
    <source>
        <dbReference type="EMBL" id="QTA80243.1"/>
    </source>
</evidence>
<feature type="repeat" description="WD" evidence="3">
    <location>
        <begin position="1018"/>
        <end position="1059"/>
    </location>
</feature>
<dbReference type="InterPro" id="IPR002182">
    <property type="entry name" value="NB-ARC"/>
</dbReference>
<dbReference type="InterPro" id="IPR027417">
    <property type="entry name" value="P-loop_NTPase"/>
</dbReference>